<proteinExistence type="predicted"/>
<gene>
    <name evidence="1" type="ORF">CCUR1050_LOCUS30584</name>
</gene>
<protein>
    <submittedName>
        <fullName evidence="1">Uncharacterized protein</fullName>
    </submittedName>
</protein>
<dbReference type="EMBL" id="HBEZ01055670">
    <property type="protein sequence ID" value="CAD8658131.1"/>
    <property type="molecule type" value="Transcribed_RNA"/>
</dbReference>
<dbReference type="AlphaFoldDB" id="A0A7S0QZ02"/>
<accession>A0A7S0QZ02</accession>
<evidence type="ECO:0000313" key="1">
    <source>
        <dbReference type="EMBL" id="CAD8658131.1"/>
    </source>
</evidence>
<reference evidence="1" key="1">
    <citation type="submission" date="2021-01" db="EMBL/GenBank/DDBJ databases">
        <authorList>
            <person name="Corre E."/>
            <person name="Pelletier E."/>
            <person name="Niang G."/>
            <person name="Scheremetjew M."/>
            <person name="Finn R."/>
            <person name="Kale V."/>
            <person name="Holt S."/>
            <person name="Cochrane G."/>
            <person name="Meng A."/>
            <person name="Brown T."/>
            <person name="Cohen L."/>
        </authorList>
    </citation>
    <scope>NUCLEOTIDE SEQUENCE</scope>
    <source>
        <strain evidence="1">CCAP979/52</strain>
    </source>
</reference>
<organism evidence="1">
    <name type="scientific">Cryptomonas curvata</name>
    <dbReference type="NCBI Taxonomy" id="233186"/>
    <lineage>
        <taxon>Eukaryota</taxon>
        <taxon>Cryptophyceae</taxon>
        <taxon>Cryptomonadales</taxon>
        <taxon>Cryptomonadaceae</taxon>
        <taxon>Cryptomonas</taxon>
    </lineage>
</organism>
<sequence length="103" mass="11718">MPTIPDEHTALLPPPIRFQRKGCGHKISHAGARRRPMDDLVAHVKSGQRESSKFRGRYNRIVGLEIQQENDRLIEPEQDLDYDILFLVIISSMDNTSKHNSAG</sequence>
<name>A0A7S0QZ02_9CRYP</name>